<organism evidence="14 15">
    <name type="scientific">Seminavis robusta</name>
    <dbReference type="NCBI Taxonomy" id="568900"/>
    <lineage>
        <taxon>Eukaryota</taxon>
        <taxon>Sar</taxon>
        <taxon>Stramenopiles</taxon>
        <taxon>Ochrophyta</taxon>
        <taxon>Bacillariophyta</taxon>
        <taxon>Bacillariophyceae</taxon>
        <taxon>Bacillariophycidae</taxon>
        <taxon>Naviculales</taxon>
        <taxon>Naviculaceae</taxon>
        <taxon>Seminavis</taxon>
    </lineage>
</organism>
<reference evidence="14" key="1">
    <citation type="submission" date="2020-06" db="EMBL/GenBank/DDBJ databases">
        <authorList>
            <consortium name="Plant Systems Biology data submission"/>
        </authorList>
    </citation>
    <scope>NUCLEOTIDE SEQUENCE</scope>
    <source>
        <strain evidence="14">D6</strain>
    </source>
</reference>
<evidence type="ECO:0000256" key="4">
    <source>
        <dbReference type="ARBA" id="ARBA00022833"/>
    </source>
</evidence>
<keyword evidence="4" id="KW-0862">Zinc</keyword>
<feature type="compositionally biased region" description="Low complexity" evidence="10">
    <location>
        <begin position="20"/>
        <end position="29"/>
    </location>
</feature>
<feature type="region of interest" description="Disordered" evidence="10">
    <location>
        <begin position="1"/>
        <end position="97"/>
    </location>
</feature>
<feature type="compositionally biased region" description="Low complexity" evidence="10">
    <location>
        <begin position="1"/>
        <end position="12"/>
    </location>
</feature>
<dbReference type="NCBIfam" id="TIGR01557">
    <property type="entry name" value="myb_SHAQKYF"/>
    <property type="match status" value="1"/>
</dbReference>
<accession>A0A9N8H630</accession>
<evidence type="ECO:0000256" key="1">
    <source>
        <dbReference type="ARBA" id="ARBA00022670"/>
    </source>
</evidence>
<evidence type="ECO:0000256" key="9">
    <source>
        <dbReference type="ARBA" id="ARBA00023242"/>
    </source>
</evidence>
<evidence type="ECO:0000256" key="6">
    <source>
        <dbReference type="ARBA" id="ARBA00023049"/>
    </source>
</evidence>
<evidence type="ECO:0000313" key="15">
    <source>
        <dbReference type="Proteomes" id="UP001153069"/>
    </source>
</evidence>
<evidence type="ECO:0000256" key="10">
    <source>
        <dbReference type="SAM" id="MobiDB-lite"/>
    </source>
</evidence>
<evidence type="ECO:0000256" key="8">
    <source>
        <dbReference type="ARBA" id="ARBA00023163"/>
    </source>
</evidence>
<keyword evidence="5" id="KW-0805">Transcription regulation</keyword>
<dbReference type="Proteomes" id="UP001153069">
    <property type="component" value="Unassembled WGS sequence"/>
</dbReference>
<keyword evidence="2" id="KW-0479">Metal-binding</keyword>
<dbReference type="GO" id="GO:0008237">
    <property type="term" value="F:metallopeptidase activity"/>
    <property type="evidence" value="ECO:0007669"/>
    <property type="project" value="UniProtKB-KW"/>
</dbReference>
<dbReference type="PROSITE" id="PS50090">
    <property type="entry name" value="MYB_LIKE"/>
    <property type="match status" value="1"/>
</dbReference>
<keyword evidence="3" id="KW-0378">Hydrolase</keyword>
<evidence type="ECO:0000259" key="11">
    <source>
        <dbReference type="PROSITE" id="PS50090"/>
    </source>
</evidence>
<dbReference type="PROSITE" id="PS51293">
    <property type="entry name" value="SANT"/>
    <property type="match status" value="1"/>
</dbReference>
<evidence type="ECO:0000256" key="7">
    <source>
        <dbReference type="ARBA" id="ARBA00023125"/>
    </source>
</evidence>
<name>A0A9N8H630_9STRA</name>
<dbReference type="AlphaFoldDB" id="A0A9N8H630"/>
<evidence type="ECO:0000259" key="13">
    <source>
        <dbReference type="PROSITE" id="PS51294"/>
    </source>
</evidence>
<keyword evidence="15" id="KW-1185">Reference proteome</keyword>
<dbReference type="GO" id="GO:0006508">
    <property type="term" value="P:proteolysis"/>
    <property type="evidence" value="ECO:0007669"/>
    <property type="project" value="UniProtKB-KW"/>
</dbReference>
<proteinExistence type="predicted"/>
<dbReference type="EMBL" id="CAICTM010000087">
    <property type="protein sequence ID" value="CAB9500650.1"/>
    <property type="molecule type" value="Genomic_DNA"/>
</dbReference>
<dbReference type="SUPFAM" id="SSF46689">
    <property type="entry name" value="Homeodomain-like"/>
    <property type="match status" value="1"/>
</dbReference>
<dbReference type="Gene3D" id="1.10.10.60">
    <property type="entry name" value="Homeodomain-like"/>
    <property type="match status" value="1"/>
</dbReference>
<sequence length="509" mass="52323">MSAPHPATVEAAAPPPPTAPVATEAVAHQAPPPPQPATAPTSALPVVVAAAPKKPPGTAVVASPAPTPVASSTTAAAPAPRSSTSKSKKKKASPVVTMATAAAAQGGSTGAQGENTGRWTAEEHRLFLQGLELHGKGWKKIASLIKSRTVVQIRTHAQKYFQKLAKARQNGEEGEIAMEGRGGPASVTAVSPSIVAQNGKRRRQATGTKRKVIQSVVASATRQGKRFAAVGPDGQPLPHPAPALAHFVLPVAPSNSGSNCVPSITTAQGTISGPALEDSLFRFLTPVPVAAEPQVNEVARSAGANPITLPSENPSAAPSDTASPTGVTELSVYPSWTDAKDTPSWYSKGQDVDALLDVGDTLDWLADSGDLHESYQPPAAVESAPCVPEIDQTPPEGENANAASAQPAAQAEPPVEPNNTDMTVSALPSVDASNVDSVIPPLPSLFDGSTDDNPDSLKPASAVNMDKTMPCDAIDDHLQVFDTPMEEHDFVSTILENTTDSHGDLPALS</sequence>
<gene>
    <name evidence="14" type="ORF">SEMRO_88_G046700.1</name>
</gene>
<dbReference type="PROSITE" id="PS51294">
    <property type="entry name" value="HTH_MYB"/>
    <property type="match status" value="1"/>
</dbReference>
<keyword evidence="6" id="KW-0482">Metalloprotease</keyword>
<dbReference type="CDD" id="cd00167">
    <property type="entry name" value="SANT"/>
    <property type="match status" value="1"/>
</dbReference>
<dbReference type="PANTHER" id="PTHR12802:SF155">
    <property type="entry name" value="DEUBIQUITINASE MYSM1"/>
    <property type="match status" value="1"/>
</dbReference>
<evidence type="ECO:0000256" key="3">
    <source>
        <dbReference type="ARBA" id="ARBA00022801"/>
    </source>
</evidence>
<keyword evidence="9" id="KW-0539">Nucleus</keyword>
<feature type="domain" description="HTH myb-type" evidence="13">
    <location>
        <begin position="111"/>
        <end position="165"/>
    </location>
</feature>
<dbReference type="SMART" id="SM00717">
    <property type="entry name" value="SANT"/>
    <property type="match status" value="1"/>
</dbReference>
<evidence type="ECO:0000256" key="5">
    <source>
        <dbReference type="ARBA" id="ARBA00023015"/>
    </source>
</evidence>
<feature type="domain" description="SANT" evidence="12">
    <location>
        <begin position="114"/>
        <end position="157"/>
    </location>
</feature>
<keyword evidence="8" id="KW-0804">Transcription</keyword>
<dbReference type="InterPro" id="IPR009057">
    <property type="entry name" value="Homeodomain-like_sf"/>
</dbReference>
<evidence type="ECO:0000256" key="2">
    <source>
        <dbReference type="ARBA" id="ARBA00022723"/>
    </source>
</evidence>
<dbReference type="GO" id="GO:0046872">
    <property type="term" value="F:metal ion binding"/>
    <property type="evidence" value="ECO:0007669"/>
    <property type="project" value="UniProtKB-KW"/>
</dbReference>
<feature type="region of interest" description="Disordered" evidence="10">
    <location>
        <begin position="369"/>
        <end position="424"/>
    </location>
</feature>
<evidence type="ECO:0000313" key="14">
    <source>
        <dbReference type="EMBL" id="CAB9500650.1"/>
    </source>
</evidence>
<keyword evidence="1" id="KW-0645">Protease</keyword>
<dbReference type="PANTHER" id="PTHR12802">
    <property type="entry name" value="SWI/SNF COMPLEX-RELATED"/>
    <property type="match status" value="1"/>
</dbReference>
<dbReference type="InterPro" id="IPR017884">
    <property type="entry name" value="SANT_dom"/>
</dbReference>
<keyword evidence="7" id="KW-0238">DNA-binding</keyword>
<dbReference type="GO" id="GO:0003677">
    <property type="term" value="F:DNA binding"/>
    <property type="evidence" value="ECO:0007669"/>
    <property type="project" value="UniProtKB-KW"/>
</dbReference>
<dbReference type="InterPro" id="IPR017930">
    <property type="entry name" value="Myb_dom"/>
</dbReference>
<dbReference type="Pfam" id="PF00249">
    <property type="entry name" value="Myb_DNA-binding"/>
    <property type="match status" value="1"/>
</dbReference>
<feature type="compositionally biased region" description="Low complexity" evidence="10">
    <location>
        <begin position="38"/>
        <end position="85"/>
    </location>
</feature>
<feature type="compositionally biased region" description="Low complexity" evidence="10">
    <location>
        <begin position="398"/>
        <end position="419"/>
    </location>
</feature>
<dbReference type="InterPro" id="IPR001005">
    <property type="entry name" value="SANT/Myb"/>
</dbReference>
<dbReference type="FunFam" id="1.10.10.60:FF:000151">
    <property type="entry name" value="histone H2A deubiquitinase MYSM1 isoform X2"/>
    <property type="match status" value="1"/>
</dbReference>
<dbReference type="OrthoDB" id="118550at2759"/>
<feature type="region of interest" description="Disordered" evidence="10">
    <location>
        <begin position="304"/>
        <end position="328"/>
    </location>
</feature>
<feature type="domain" description="Myb-like" evidence="11">
    <location>
        <begin position="111"/>
        <end position="161"/>
    </location>
</feature>
<comment type="caution">
    <text evidence="14">The sequence shown here is derived from an EMBL/GenBank/DDBJ whole genome shotgun (WGS) entry which is preliminary data.</text>
</comment>
<evidence type="ECO:0000259" key="12">
    <source>
        <dbReference type="PROSITE" id="PS51293"/>
    </source>
</evidence>
<feature type="compositionally biased region" description="Polar residues" evidence="10">
    <location>
        <begin position="308"/>
        <end position="328"/>
    </location>
</feature>
<dbReference type="InterPro" id="IPR006447">
    <property type="entry name" value="Myb_dom_plants"/>
</dbReference>
<protein>
    <submittedName>
        <fullName evidence="14">Protein REVEILLE</fullName>
    </submittedName>
</protein>